<feature type="compositionally biased region" description="Basic and acidic residues" evidence="1">
    <location>
        <begin position="38"/>
        <end position="49"/>
    </location>
</feature>
<comment type="caution">
    <text evidence="2">The sequence shown here is derived from an EMBL/GenBank/DDBJ whole genome shotgun (WGS) entry which is preliminary data.</text>
</comment>
<proteinExistence type="predicted"/>
<feature type="region of interest" description="Disordered" evidence="1">
    <location>
        <begin position="28"/>
        <end position="49"/>
    </location>
</feature>
<evidence type="ECO:0000313" key="3">
    <source>
        <dbReference type="Proteomes" id="UP001607302"/>
    </source>
</evidence>
<evidence type="ECO:0000313" key="2">
    <source>
        <dbReference type="EMBL" id="KAL2722459.1"/>
    </source>
</evidence>
<keyword evidence="3" id="KW-1185">Reference proteome</keyword>
<reference evidence="2 3" key="1">
    <citation type="journal article" date="2024" name="Ann. Entomol. Soc. Am.">
        <title>Genomic analyses of the southern and eastern yellowjacket wasps (Hymenoptera: Vespidae) reveal evolutionary signatures of social life.</title>
        <authorList>
            <person name="Catto M.A."/>
            <person name="Caine P.B."/>
            <person name="Orr S.E."/>
            <person name="Hunt B.G."/>
            <person name="Goodisman M.A.D."/>
        </authorList>
    </citation>
    <scope>NUCLEOTIDE SEQUENCE [LARGE SCALE GENOMIC DNA]</scope>
    <source>
        <strain evidence="2">233</strain>
        <tissue evidence="2">Head and thorax</tissue>
    </source>
</reference>
<sequence length="82" mass="9107">MGREKNGASPDKAGRTTLSIATEYFPSSFKLPSPIMPKPEKKNTAPSEKKQQAWNAVCYLFPSQEAKQFESPVTIRKSMSLS</sequence>
<dbReference type="Proteomes" id="UP001607302">
    <property type="component" value="Unassembled WGS sequence"/>
</dbReference>
<evidence type="ECO:0000256" key="1">
    <source>
        <dbReference type="SAM" id="MobiDB-lite"/>
    </source>
</evidence>
<dbReference type="EMBL" id="JAUDFV010000141">
    <property type="protein sequence ID" value="KAL2722459.1"/>
    <property type="molecule type" value="Genomic_DNA"/>
</dbReference>
<protein>
    <submittedName>
        <fullName evidence="2">Uncharacterized protein</fullName>
    </submittedName>
</protein>
<gene>
    <name evidence="2" type="ORF">V1478_009322</name>
</gene>
<accession>A0ABD2APA7</accession>
<organism evidence="2 3">
    <name type="scientific">Vespula squamosa</name>
    <name type="common">Southern yellow jacket</name>
    <name type="synonym">Wasp</name>
    <dbReference type="NCBI Taxonomy" id="30214"/>
    <lineage>
        <taxon>Eukaryota</taxon>
        <taxon>Metazoa</taxon>
        <taxon>Ecdysozoa</taxon>
        <taxon>Arthropoda</taxon>
        <taxon>Hexapoda</taxon>
        <taxon>Insecta</taxon>
        <taxon>Pterygota</taxon>
        <taxon>Neoptera</taxon>
        <taxon>Endopterygota</taxon>
        <taxon>Hymenoptera</taxon>
        <taxon>Apocrita</taxon>
        <taxon>Aculeata</taxon>
        <taxon>Vespoidea</taxon>
        <taxon>Vespidae</taxon>
        <taxon>Vespinae</taxon>
        <taxon>Vespula</taxon>
    </lineage>
</organism>
<name>A0ABD2APA7_VESSQ</name>
<dbReference type="AlphaFoldDB" id="A0ABD2APA7"/>